<dbReference type="Pfam" id="PF00004">
    <property type="entry name" value="AAA"/>
    <property type="match status" value="2"/>
</dbReference>
<feature type="domain" description="ATPase AAA-type core" evidence="1">
    <location>
        <begin position="110"/>
        <end position="214"/>
    </location>
</feature>
<sequence length="396" mass="44716">MQFPFVRNGVKSGEFRVIATLPMTTVMFSTSTKIEVRQGNEVSQMGIGVHHPIFHPTVQNPPEAATVGLETVSQLIDHISQKFLSYRNSKRPTHGKCSVVLYGPYQNKEIARGVAHTMNMRFEYTDASKLIKDYPDDSVAAVDELFTGRGPCVLFIDRFDNVAPEVGRGYSCITDVIAAKLKLTLDEPMENLVFIIAGARWRSFVEPGIHSRVSDVLFCGPQEEQQEWDSVGTCLRRLMTLPYKGEHSRWRTPSVVLYGWNSSQMWNVASSFAACRSLKLVRAEASHLLRLYNRVGHAAVADLFLRATCERPALLFIDSFDTVGDHAMINELCVHLDNMDRQVHVFVAVRWWQLMNPQLLEAGRLDKQVFCGTATTKVLWDYVGNQLLQHQQSRGP</sequence>
<reference evidence="2" key="2">
    <citation type="submission" date="2018-10" db="UniProtKB">
        <authorList>
            <consortium name="EnsemblPlants"/>
        </authorList>
    </citation>
    <scope>IDENTIFICATION</scope>
</reference>
<dbReference type="Gramene" id="TraesCS5B02G299300.1">
    <property type="protein sequence ID" value="TraesCS5B02G299300.1"/>
    <property type="gene ID" value="TraesCS5B02G299300"/>
</dbReference>
<feature type="domain" description="ATPase AAA-type core" evidence="1">
    <location>
        <begin position="270"/>
        <end position="371"/>
    </location>
</feature>
<keyword evidence="3" id="KW-1185">Reference proteome</keyword>
<proteinExistence type="predicted"/>
<dbReference type="GO" id="GO:0042254">
    <property type="term" value="P:ribosome biogenesis"/>
    <property type="evidence" value="ECO:0000318"/>
    <property type="project" value="GO_Central"/>
</dbReference>
<name>A0A3B6LQ78_WHEAT</name>
<dbReference type="SMR" id="A0A3B6LQ78"/>
<dbReference type="Gramene" id="TraesCAD_scaffold_089288_01G000100.1">
    <property type="protein sequence ID" value="TraesCAD_scaffold_089288_01G000100.1"/>
    <property type="gene ID" value="TraesCAD_scaffold_089288_01G000100"/>
</dbReference>
<dbReference type="InterPro" id="IPR027417">
    <property type="entry name" value="P-loop_NTPase"/>
</dbReference>
<dbReference type="InterPro" id="IPR050168">
    <property type="entry name" value="AAA_ATPase_domain"/>
</dbReference>
<organism evidence="2">
    <name type="scientific">Triticum aestivum</name>
    <name type="common">Wheat</name>
    <dbReference type="NCBI Taxonomy" id="4565"/>
    <lineage>
        <taxon>Eukaryota</taxon>
        <taxon>Viridiplantae</taxon>
        <taxon>Streptophyta</taxon>
        <taxon>Embryophyta</taxon>
        <taxon>Tracheophyta</taxon>
        <taxon>Spermatophyta</taxon>
        <taxon>Magnoliopsida</taxon>
        <taxon>Liliopsida</taxon>
        <taxon>Poales</taxon>
        <taxon>Poaceae</taxon>
        <taxon>BOP clade</taxon>
        <taxon>Pooideae</taxon>
        <taxon>Triticodae</taxon>
        <taxon>Triticeae</taxon>
        <taxon>Triticinae</taxon>
        <taxon>Triticum</taxon>
    </lineage>
</organism>
<protein>
    <recommendedName>
        <fullName evidence="1">ATPase AAA-type core domain-containing protein</fullName>
    </recommendedName>
</protein>
<dbReference type="Proteomes" id="UP000019116">
    <property type="component" value="Chromosome 5B"/>
</dbReference>
<dbReference type="GO" id="GO:0005524">
    <property type="term" value="F:ATP binding"/>
    <property type="evidence" value="ECO:0007669"/>
    <property type="project" value="InterPro"/>
</dbReference>
<dbReference type="OMA" id="IIAGARW"/>
<dbReference type="GO" id="GO:0016887">
    <property type="term" value="F:ATP hydrolysis activity"/>
    <property type="evidence" value="ECO:0000318"/>
    <property type="project" value="GO_Central"/>
</dbReference>
<dbReference type="AlphaFoldDB" id="A0A3B6LQ78"/>
<dbReference type="PANTHER" id="PTHR23077:SF148">
    <property type="entry name" value="OS09G0563800 PROTEIN"/>
    <property type="match status" value="1"/>
</dbReference>
<dbReference type="Gramene" id="TraesCS5B03G0766100.1">
    <property type="protein sequence ID" value="TraesCS5B03G0766100.1.CDS"/>
    <property type="gene ID" value="TraesCS5B03G0766100"/>
</dbReference>
<accession>A0A3B6LQ78</accession>
<evidence type="ECO:0000259" key="1">
    <source>
        <dbReference type="Pfam" id="PF00004"/>
    </source>
</evidence>
<dbReference type="GO" id="GO:0005634">
    <property type="term" value="C:nucleus"/>
    <property type="evidence" value="ECO:0000318"/>
    <property type="project" value="GO_Central"/>
</dbReference>
<dbReference type="SUPFAM" id="SSF52540">
    <property type="entry name" value="P-loop containing nucleoside triphosphate hydrolases"/>
    <property type="match status" value="2"/>
</dbReference>
<reference evidence="2" key="1">
    <citation type="submission" date="2018-08" db="EMBL/GenBank/DDBJ databases">
        <authorList>
            <person name="Rossello M."/>
        </authorList>
    </citation>
    <scope>NUCLEOTIDE SEQUENCE [LARGE SCALE GENOMIC DNA]</scope>
    <source>
        <strain evidence="2">cv. Chinese Spring</strain>
    </source>
</reference>
<evidence type="ECO:0000313" key="3">
    <source>
        <dbReference type="Proteomes" id="UP000019116"/>
    </source>
</evidence>
<evidence type="ECO:0000313" key="2">
    <source>
        <dbReference type="EnsemblPlants" id="TraesCS5B02G299300.1"/>
    </source>
</evidence>
<dbReference type="InterPro" id="IPR003959">
    <property type="entry name" value="ATPase_AAA_core"/>
</dbReference>
<dbReference type="PANTHER" id="PTHR23077">
    <property type="entry name" value="AAA-FAMILY ATPASE"/>
    <property type="match status" value="1"/>
</dbReference>
<dbReference type="GO" id="GO:1990275">
    <property type="term" value="F:preribosome binding"/>
    <property type="evidence" value="ECO:0000318"/>
    <property type="project" value="GO_Central"/>
</dbReference>
<dbReference type="EnsemblPlants" id="TraesCS5B02G299300.1">
    <property type="protein sequence ID" value="TraesCS5B02G299300.1"/>
    <property type="gene ID" value="TraesCS5B02G299300"/>
</dbReference>
<dbReference type="STRING" id="4565.A0A3B6LQ78"/>
<dbReference type="Gene3D" id="3.40.50.300">
    <property type="entry name" value="P-loop containing nucleotide triphosphate hydrolases"/>
    <property type="match status" value="2"/>
</dbReference>
<gene>
    <name evidence="2" type="primary">LOC123116553</name>
</gene>
<dbReference type="OrthoDB" id="10399207at2759"/>